<dbReference type="EMBL" id="QZAO01000044">
    <property type="protein sequence ID" value="THW77232.1"/>
    <property type="molecule type" value="Genomic_DNA"/>
</dbReference>
<dbReference type="Gene3D" id="3.30.110.20">
    <property type="entry name" value="Alba-like domain"/>
    <property type="match status" value="1"/>
</dbReference>
<evidence type="ECO:0000313" key="4">
    <source>
        <dbReference type="EMBL" id="THW77232.1"/>
    </source>
</evidence>
<accession>A0A4S9ACV1</accession>
<protein>
    <submittedName>
        <fullName evidence="4">Uncharacterized protein</fullName>
    </submittedName>
</protein>
<comment type="subcellular location">
    <subcellularLocation>
        <location evidence="1">Nucleus</location>
    </subcellularLocation>
</comment>
<proteinExistence type="predicted"/>
<evidence type="ECO:0000256" key="2">
    <source>
        <dbReference type="ARBA" id="ARBA00022694"/>
    </source>
</evidence>
<dbReference type="InterPro" id="IPR020241">
    <property type="entry name" value="RNase_P/MRP_Pop7_fungi"/>
</dbReference>
<name>A0A4S9ACV1_AURPU</name>
<evidence type="ECO:0000256" key="3">
    <source>
        <dbReference type="ARBA" id="ARBA00023242"/>
    </source>
</evidence>
<dbReference type="GO" id="GO:0005655">
    <property type="term" value="C:nucleolar ribonuclease P complex"/>
    <property type="evidence" value="ECO:0007669"/>
    <property type="project" value="InterPro"/>
</dbReference>
<dbReference type="GO" id="GO:0034965">
    <property type="term" value="P:intronic box C/D snoRNA processing"/>
    <property type="evidence" value="ECO:0007669"/>
    <property type="project" value="TreeGrafter"/>
</dbReference>
<dbReference type="PANTHER" id="PTHR28256:SF1">
    <property type="entry name" value="RIBONUCLEASES P_MRP PROTEIN SUBUNIT POP7"/>
    <property type="match status" value="1"/>
</dbReference>
<dbReference type="GO" id="GO:0006364">
    <property type="term" value="P:rRNA processing"/>
    <property type="evidence" value="ECO:0007669"/>
    <property type="project" value="TreeGrafter"/>
</dbReference>
<evidence type="ECO:0000313" key="5">
    <source>
        <dbReference type="Proteomes" id="UP000308802"/>
    </source>
</evidence>
<sequence length="247" mass="28053">MTCCVLIWKARWCGKIQVSRLWLDLWPTHLRCGVWRAFWSVNLDVKSVINLRLENIAIMAQEKSTSERPRKMSRLPKDYKVEKRPLLRPPITSQYANASASKIVYVSTKTPFMSAVKRVQKLLAQAEKRLAQSAADQVSKRPKYSHVNDEISDIERIASTMASQKDEQDEIVLKGTGKAIAKAMSLALWFQQRVEYNVRIETGTVGAIDDIIPPEGEDEQMQDEGEDIPESRIRYASTIQIFVSAAA</sequence>
<gene>
    <name evidence="4" type="ORF">D6D19_02411</name>
</gene>
<dbReference type="InterPro" id="IPR014612">
    <property type="entry name" value="Pop7/Rpp20"/>
</dbReference>
<reference evidence="4 5" key="1">
    <citation type="submission" date="2018-10" db="EMBL/GenBank/DDBJ databases">
        <title>Fifty Aureobasidium pullulans genomes reveal a recombining polyextremotolerant generalist.</title>
        <authorList>
            <person name="Gostincar C."/>
            <person name="Turk M."/>
            <person name="Zajc J."/>
            <person name="Gunde-Cimerman N."/>
        </authorList>
    </citation>
    <scope>NUCLEOTIDE SEQUENCE [LARGE SCALE GENOMIC DNA]</scope>
    <source>
        <strain evidence="4 5">EXF-10659</strain>
    </source>
</reference>
<keyword evidence="2" id="KW-0819">tRNA processing</keyword>
<dbReference type="SUPFAM" id="SSF82704">
    <property type="entry name" value="AlbA-like"/>
    <property type="match status" value="1"/>
</dbReference>
<dbReference type="InterPro" id="IPR036882">
    <property type="entry name" value="Alba-like_dom_sf"/>
</dbReference>
<dbReference type="GO" id="GO:0004526">
    <property type="term" value="F:ribonuclease P activity"/>
    <property type="evidence" value="ECO:0007669"/>
    <property type="project" value="TreeGrafter"/>
</dbReference>
<dbReference type="Proteomes" id="UP000308802">
    <property type="component" value="Unassembled WGS sequence"/>
</dbReference>
<organism evidence="4 5">
    <name type="scientific">Aureobasidium pullulans</name>
    <name type="common">Black yeast</name>
    <name type="synonym">Pullularia pullulans</name>
    <dbReference type="NCBI Taxonomy" id="5580"/>
    <lineage>
        <taxon>Eukaryota</taxon>
        <taxon>Fungi</taxon>
        <taxon>Dikarya</taxon>
        <taxon>Ascomycota</taxon>
        <taxon>Pezizomycotina</taxon>
        <taxon>Dothideomycetes</taxon>
        <taxon>Dothideomycetidae</taxon>
        <taxon>Dothideales</taxon>
        <taxon>Saccotheciaceae</taxon>
        <taxon>Aureobasidium</taxon>
    </lineage>
</organism>
<keyword evidence="3" id="KW-0539">Nucleus</keyword>
<dbReference type="PANTHER" id="PTHR28256">
    <property type="entry name" value="RIBONUCLEASES P/MRP PROTEIN SUBUNIT POP7"/>
    <property type="match status" value="1"/>
</dbReference>
<dbReference type="GO" id="GO:0000171">
    <property type="term" value="F:ribonuclease MRP activity"/>
    <property type="evidence" value="ECO:0007669"/>
    <property type="project" value="TreeGrafter"/>
</dbReference>
<evidence type="ECO:0000256" key="1">
    <source>
        <dbReference type="ARBA" id="ARBA00004123"/>
    </source>
</evidence>
<comment type="caution">
    <text evidence="4">The sequence shown here is derived from an EMBL/GenBank/DDBJ whole genome shotgun (WGS) entry which is preliminary data.</text>
</comment>
<dbReference type="GO" id="GO:0000172">
    <property type="term" value="C:ribonuclease MRP complex"/>
    <property type="evidence" value="ECO:0007669"/>
    <property type="project" value="InterPro"/>
</dbReference>
<dbReference type="Pfam" id="PF12328">
    <property type="entry name" value="Rpp20"/>
    <property type="match status" value="1"/>
</dbReference>
<dbReference type="GO" id="GO:0001682">
    <property type="term" value="P:tRNA 5'-leader removal"/>
    <property type="evidence" value="ECO:0007669"/>
    <property type="project" value="InterPro"/>
</dbReference>
<dbReference type="AlphaFoldDB" id="A0A4S9ACV1"/>
<dbReference type="GO" id="GO:0003723">
    <property type="term" value="F:RNA binding"/>
    <property type="evidence" value="ECO:0007669"/>
    <property type="project" value="TreeGrafter"/>
</dbReference>
<dbReference type="GO" id="GO:0000294">
    <property type="term" value="P:nuclear-transcribed mRNA catabolic process, RNase MRP-dependent"/>
    <property type="evidence" value="ECO:0007669"/>
    <property type="project" value="TreeGrafter"/>
</dbReference>